<gene>
    <name evidence="1" type="ORF">NYM_LOCUS18471</name>
</gene>
<dbReference type="EMBL" id="LR721782">
    <property type="protein sequence ID" value="VVW31313.1"/>
    <property type="molecule type" value="Genomic_DNA"/>
</dbReference>
<dbReference type="AlphaFoldDB" id="A0A5K1D176"/>
<protein>
    <submittedName>
        <fullName evidence="1">Uncharacterized protein</fullName>
    </submittedName>
</protein>
<accession>A0A5K1D176</accession>
<organism evidence="1">
    <name type="scientific">Nymphaea colorata</name>
    <name type="common">pocket water lily</name>
    <dbReference type="NCBI Taxonomy" id="210225"/>
    <lineage>
        <taxon>Eukaryota</taxon>
        <taxon>Viridiplantae</taxon>
        <taxon>Streptophyta</taxon>
        <taxon>Embryophyta</taxon>
        <taxon>Tracheophyta</taxon>
        <taxon>Spermatophyta</taxon>
        <taxon>Magnoliopsida</taxon>
        <taxon>Nymphaeales</taxon>
        <taxon>Nymphaeaceae</taxon>
        <taxon>Nymphaea</taxon>
    </lineage>
</organism>
<name>A0A5K1D176_9MAGN</name>
<proteinExistence type="predicted"/>
<reference evidence="1" key="1">
    <citation type="submission" date="2019-09" db="EMBL/GenBank/DDBJ databases">
        <authorList>
            <person name="Zhang L."/>
        </authorList>
    </citation>
    <scope>NUCLEOTIDE SEQUENCE</scope>
</reference>
<evidence type="ECO:0000313" key="1">
    <source>
        <dbReference type="EMBL" id="VVW31313.1"/>
    </source>
</evidence>
<sequence length="17" mass="2039">MFTISELDEHIKKLCCE</sequence>